<feature type="compositionally biased region" description="Polar residues" evidence="1">
    <location>
        <begin position="87"/>
        <end position="109"/>
    </location>
</feature>
<feature type="compositionally biased region" description="Pro residues" evidence="1">
    <location>
        <begin position="536"/>
        <end position="548"/>
    </location>
</feature>
<gene>
    <name evidence="2" type="ORF">RSOL_510570</name>
</gene>
<dbReference type="AlphaFoldDB" id="X8JU01"/>
<feature type="region of interest" description="Disordered" evidence="1">
    <location>
        <begin position="453"/>
        <end position="512"/>
    </location>
</feature>
<feature type="compositionally biased region" description="Basic and acidic residues" evidence="1">
    <location>
        <begin position="238"/>
        <end position="251"/>
    </location>
</feature>
<sequence length="625" mass="67718">MCQVQILRLRTEIMPAPPPLSAFPRVNGKGQTIVRSTKNTQKKRASAIVALSPRITHAGPTSMDQEQVPPLELAENTTARKRARLSRQPSVPTSLATRASSRQLRNSPLTGDETEVTASQRAATAPITDRELSTTAPVNSGTHRRPGRPRGKKPHALASSSSSSLTPRSASLTTRDARPGPNSAVGVKSEPIDDPLLTHVDPPPEPLDPHVDGMDEIHPNVEPVPTVKIALGRRKGKGKDNVTEGGDHEPDGQNNIKQPPHKYKLETSSKRVNIHNLFDDLMHNLTYESPKVFTLPEDIRTHFKDVATTSAGTYVDSGDVVRERVKFQQSRAADYLLRLLQTPLAYGLPRTTVGRIAGKWAKMDVSKSLGTLYGIRPQLHSKLLPRPEARRVSSSPSSSPLTSLSSLSDHEEEEEGEEDDDLPSIQDDDRQSTDDMAAAQLLHSFHIQVRSASSANSVAGETQPTEHSANTRGSSPLSSILSDDPQDYTRQVPSTSKRNSNVYSLNPPVSRAHTNGIKIIPKAGSFAIRIPASKPVPRPVIRTSPPPKRSVQPHPSPARSEPAPSSLVGITSGVNSKSSKSSGADVDDPTRDSDDLSPAEIAKLKKIKELISIKGEEALMKFLRS</sequence>
<feature type="region of interest" description="Disordered" evidence="1">
    <location>
        <begin position="536"/>
        <end position="598"/>
    </location>
</feature>
<name>X8JU01_9AGAM</name>
<feature type="compositionally biased region" description="Polar residues" evidence="1">
    <location>
        <begin position="488"/>
        <end position="504"/>
    </location>
</feature>
<feature type="compositionally biased region" description="Basic and acidic residues" evidence="1">
    <location>
        <begin position="207"/>
        <end position="219"/>
    </location>
</feature>
<feature type="compositionally biased region" description="Low complexity" evidence="1">
    <location>
        <begin position="393"/>
        <end position="407"/>
    </location>
</feature>
<evidence type="ECO:0000313" key="2">
    <source>
        <dbReference type="EMBL" id="EUC67400.1"/>
    </source>
</evidence>
<feature type="region of interest" description="Disordered" evidence="1">
    <location>
        <begin position="77"/>
        <end position="260"/>
    </location>
</feature>
<reference evidence="3" key="1">
    <citation type="journal article" date="2014" name="Genome Announc.">
        <title>Draft genome sequence of the plant-pathogenic soil fungus Rhizoctonia solani anastomosis group 3 strain Rhs1AP.</title>
        <authorList>
            <person name="Cubeta M.A."/>
            <person name="Thomas E."/>
            <person name="Dean R.A."/>
            <person name="Jabaji S."/>
            <person name="Neate S.M."/>
            <person name="Tavantzis S."/>
            <person name="Toda T."/>
            <person name="Vilgalys R."/>
            <person name="Bharathan N."/>
            <person name="Fedorova-Abrams N."/>
            <person name="Pakala S.B."/>
            <person name="Pakala S.M."/>
            <person name="Zafar N."/>
            <person name="Joardar V."/>
            <person name="Losada L."/>
            <person name="Nierman W.C."/>
        </authorList>
    </citation>
    <scope>NUCLEOTIDE SEQUENCE [LARGE SCALE GENOMIC DNA]</scope>
    <source>
        <strain evidence="3">AG-3</strain>
    </source>
</reference>
<dbReference type="EMBL" id="JATN01000285">
    <property type="protein sequence ID" value="EUC67400.1"/>
    <property type="molecule type" value="Genomic_DNA"/>
</dbReference>
<evidence type="ECO:0000256" key="1">
    <source>
        <dbReference type="SAM" id="MobiDB-lite"/>
    </source>
</evidence>
<comment type="caution">
    <text evidence="2">The sequence shown here is derived from an EMBL/GenBank/DDBJ whole genome shotgun (WGS) entry which is preliminary data.</text>
</comment>
<feature type="compositionally biased region" description="Basic residues" evidence="1">
    <location>
        <begin position="142"/>
        <end position="155"/>
    </location>
</feature>
<dbReference type="OrthoDB" id="5876363at2759"/>
<evidence type="ECO:0000313" key="3">
    <source>
        <dbReference type="Proteomes" id="UP000030108"/>
    </source>
</evidence>
<feature type="compositionally biased region" description="Low complexity" evidence="1">
    <location>
        <begin position="557"/>
        <end position="566"/>
    </location>
</feature>
<feature type="compositionally biased region" description="Low complexity" evidence="1">
    <location>
        <begin position="156"/>
        <end position="174"/>
    </location>
</feature>
<feature type="compositionally biased region" description="Acidic residues" evidence="1">
    <location>
        <begin position="410"/>
        <end position="422"/>
    </location>
</feature>
<organism evidence="2 3">
    <name type="scientific">Rhizoctonia solani AG-3 Rhs1AP</name>
    <dbReference type="NCBI Taxonomy" id="1086054"/>
    <lineage>
        <taxon>Eukaryota</taxon>
        <taxon>Fungi</taxon>
        <taxon>Dikarya</taxon>
        <taxon>Basidiomycota</taxon>
        <taxon>Agaricomycotina</taxon>
        <taxon>Agaricomycetes</taxon>
        <taxon>Cantharellales</taxon>
        <taxon>Ceratobasidiaceae</taxon>
        <taxon>Rhizoctonia</taxon>
    </lineage>
</organism>
<feature type="region of interest" description="Disordered" evidence="1">
    <location>
        <begin position="384"/>
        <end position="431"/>
    </location>
</feature>
<accession>X8JU01</accession>
<feature type="compositionally biased region" description="Polar residues" evidence="1">
    <location>
        <begin position="453"/>
        <end position="473"/>
    </location>
</feature>
<proteinExistence type="predicted"/>
<dbReference type="Proteomes" id="UP000030108">
    <property type="component" value="Unassembled WGS sequence"/>
</dbReference>
<feature type="compositionally biased region" description="Low complexity" evidence="1">
    <location>
        <begin position="474"/>
        <end position="483"/>
    </location>
</feature>
<feature type="non-terminal residue" evidence="2">
    <location>
        <position position="625"/>
    </location>
</feature>
<protein>
    <submittedName>
        <fullName evidence="2">Uncharacterized protein</fullName>
    </submittedName>
</protein>